<dbReference type="InterPro" id="IPR003709">
    <property type="entry name" value="VanY-like_core_dom"/>
</dbReference>
<dbReference type="CDD" id="cd14852">
    <property type="entry name" value="LD-carboxypeptidase"/>
    <property type="match status" value="1"/>
</dbReference>
<dbReference type="SUPFAM" id="SSF55166">
    <property type="entry name" value="Hedgehog/DD-peptidase"/>
    <property type="match status" value="1"/>
</dbReference>
<dbReference type="InterPro" id="IPR009045">
    <property type="entry name" value="Zn_M74/Hedgehog-like"/>
</dbReference>
<keyword evidence="2" id="KW-0378">Hydrolase</keyword>
<evidence type="ECO:0000313" key="3">
    <source>
        <dbReference type="Proteomes" id="UP000503320"/>
    </source>
</evidence>
<sequence length="158" mass="18552">MVKRPKFTEADKNTLVLVGKDFFQRDVYLEKNTYKAWLALYAAAKSDGIELFIVSGFRSYDYQQKIIDRKLANGQTLEQISKVNALVGESEHHTGKAIDLTTLGEKEVLTEEFENTEAFYWLDENASKYGFIMSFPRNNKYGFIYEPWHWCYKDEKFK</sequence>
<dbReference type="EMBL" id="CP038017">
    <property type="protein sequence ID" value="QIV94449.1"/>
    <property type="molecule type" value="Genomic_DNA"/>
</dbReference>
<dbReference type="RefSeq" id="WP_172106591.1">
    <property type="nucleotide sequence ID" value="NZ_CP038017.1"/>
</dbReference>
<keyword evidence="2" id="KW-0645">Protease</keyword>
<dbReference type="Pfam" id="PF02557">
    <property type="entry name" value="VanY"/>
    <property type="match status" value="1"/>
</dbReference>
<dbReference type="KEGG" id="afri:E3E15_03375"/>
<dbReference type="GO" id="GO:0004180">
    <property type="term" value="F:carboxypeptidase activity"/>
    <property type="evidence" value="ECO:0007669"/>
    <property type="project" value="UniProtKB-KW"/>
</dbReference>
<organism evidence="2 3">
    <name type="scientific">Allofrancisella frigidaquae</name>
    <dbReference type="NCBI Taxonomy" id="1085644"/>
    <lineage>
        <taxon>Bacteria</taxon>
        <taxon>Pseudomonadati</taxon>
        <taxon>Pseudomonadota</taxon>
        <taxon>Gammaproteobacteria</taxon>
        <taxon>Thiotrichales</taxon>
        <taxon>Francisellaceae</taxon>
        <taxon>Allofrancisella</taxon>
    </lineage>
</organism>
<keyword evidence="2" id="KW-0121">Carboxypeptidase</keyword>
<evidence type="ECO:0000259" key="1">
    <source>
        <dbReference type="Pfam" id="PF02557"/>
    </source>
</evidence>
<evidence type="ECO:0000313" key="2">
    <source>
        <dbReference type="EMBL" id="QIV94449.1"/>
    </source>
</evidence>
<feature type="domain" description="D-alanyl-D-alanine carboxypeptidase-like core" evidence="1">
    <location>
        <begin position="28"/>
        <end position="153"/>
    </location>
</feature>
<protein>
    <submittedName>
        <fullName evidence="2">D-alanyl-D-alanine carboxypeptidase family protein</fullName>
    </submittedName>
</protein>
<gene>
    <name evidence="2" type="ORF">E3E15_03375</name>
</gene>
<dbReference type="PANTHER" id="PTHR34385:SF1">
    <property type="entry name" value="PEPTIDOGLYCAN L-ALANYL-D-GLUTAMATE ENDOPEPTIDASE CWLK"/>
    <property type="match status" value="1"/>
</dbReference>
<reference evidence="2 3" key="1">
    <citation type="submission" date="2019-03" db="EMBL/GenBank/DDBJ databases">
        <title>Complete Genome Sequence of Allofrancisella frigidaquae Strain SYSU 10HL1970 Isolated from Water-Cooling Systems in China.</title>
        <authorList>
            <person name="Ohrman C."/>
            <person name="Uneklint I."/>
            <person name="Sjodin A."/>
        </authorList>
    </citation>
    <scope>NUCLEOTIDE SEQUENCE [LARGE SCALE GENOMIC DNA]</scope>
    <source>
        <strain evidence="2 3">SYSU 10HL1970</strain>
    </source>
</reference>
<dbReference type="GO" id="GO:0006508">
    <property type="term" value="P:proteolysis"/>
    <property type="evidence" value="ECO:0007669"/>
    <property type="project" value="InterPro"/>
</dbReference>
<name>A0A6M3HTF8_9GAMM</name>
<dbReference type="Proteomes" id="UP000503320">
    <property type="component" value="Chromosome"/>
</dbReference>
<dbReference type="PANTHER" id="PTHR34385">
    <property type="entry name" value="D-ALANYL-D-ALANINE CARBOXYPEPTIDASE"/>
    <property type="match status" value="1"/>
</dbReference>
<dbReference type="InterPro" id="IPR052179">
    <property type="entry name" value="DD-CPase-like"/>
</dbReference>
<dbReference type="Gene3D" id="3.30.1380.10">
    <property type="match status" value="1"/>
</dbReference>
<dbReference type="InterPro" id="IPR058193">
    <property type="entry name" value="VanY/YodJ_core_dom"/>
</dbReference>
<dbReference type="AlphaFoldDB" id="A0A6M3HTF8"/>
<keyword evidence="3" id="KW-1185">Reference proteome</keyword>
<proteinExistence type="predicted"/>
<accession>A0A6M3HTF8</accession>